<dbReference type="InterPro" id="IPR037401">
    <property type="entry name" value="SnoaL-like"/>
</dbReference>
<gene>
    <name evidence="2" type="ORF">RUM8411_03661</name>
</gene>
<feature type="domain" description="SnoaL-like" evidence="1">
    <location>
        <begin position="20"/>
        <end position="108"/>
    </location>
</feature>
<dbReference type="Gene3D" id="3.10.450.50">
    <property type="match status" value="1"/>
</dbReference>
<evidence type="ECO:0000313" key="3">
    <source>
        <dbReference type="Proteomes" id="UP000193778"/>
    </source>
</evidence>
<evidence type="ECO:0000259" key="1">
    <source>
        <dbReference type="Pfam" id="PF12680"/>
    </source>
</evidence>
<reference evidence="3" key="1">
    <citation type="submission" date="2017-03" db="EMBL/GenBank/DDBJ databases">
        <authorList>
            <person name="Rodrigo-Torres L."/>
            <person name="Arahal R.D."/>
            <person name="Lucena T."/>
        </authorList>
    </citation>
    <scope>NUCLEOTIDE SEQUENCE [LARGE SCALE GENOMIC DNA]</scope>
    <source>
        <strain evidence="3">CECT 8411</strain>
    </source>
</reference>
<organism evidence="2 3">
    <name type="scientific">Ruegeria meonggei</name>
    <dbReference type="NCBI Taxonomy" id="1446476"/>
    <lineage>
        <taxon>Bacteria</taxon>
        <taxon>Pseudomonadati</taxon>
        <taxon>Pseudomonadota</taxon>
        <taxon>Alphaproteobacteria</taxon>
        <taxon>Rhodobacterales</taxon>
        <taxon>Roseobacteraceae</taxon>
        <taxon>Ruegeria</taxon>
    </lineage>
</organism>
<dbReference type="InterPro" id="IPR032710">
    <property type="entry name" value="NTF2-like_dom_sf"/>
</dbReference>
<accession>A0A1X7A5D1</accession>
<dbReference type="Pfam" id="PF12680">
    <property type="entry name" value="SnoaL_2"/>
    <property type="match status" value="1"/>
</dbReference>
<dbReference type="Proteomes" id="UP000193778">
    <property type="component" value="Unassembled WGS sequence"/>
</dbReference>
<protein>
    <submittedName>
        <fullName evidence="2">SnoaL-like domain protein</fullName>
    </submittedName>
</protein>
<sequence length="121" mass="13315">MTDWQQAIATYGAAWQQADAGKRLDLLKACFAEDGRYVDPTAEVRGRTGLCDHIGDVLQSSDGRVELTSKPTNHHDVVHFTWHMIGPDGREYVSGHDFVRLNEAGKIAFLAGFFGDPDPIG</sequence>
<proteinExistence type="predicted"/>
<evidence type="ECO:0000313" key="2">
    <source>
        <dbReference type="EMBL" id="SLN70985.1"/>
    </source>
</evidence>
<dbReference type="RefSeq" id="WP_085824124.1">
    <property type="nucleotide sequence ID" value="NZ_FWFP01000012.1"/>
</dbReference>
<dbReference type="OrthoDB" id="9808719at2"/>
<dbReference type="SUPFAM" id="SSF54427">
    <property type="entry name" value="NTF2-like"/>
    <property type="match status" value="1"/>
</dbReference>
<dbReference type="AlphaFoldDB" id="A0A1X7A5D1"/>
<keyword evidence="3" id="KW-1185">Reference proteome</keyword>
<name>A0A1X7A5D1_9RHOB</name>
<dbReference type="EMBL" id="FWFP01000012">
    <property type="protein sequence ID" value="SLN70985.1"/>
    <property type="molecule type" value="Genomic_DNA"/>
</dbReference>